<gene>
    <name evidence="3" type="ORF">B0I00_1337</name>
</gene>
<feature type="transmembrane region" description="Helical" evidence="2">
    <location>
        <begin position="24"/>
        <end position="44"/>
    </location>
</feature>
<keyword evidence="4" id="KW-1185">Reference proteome</keyword>
<protein>
    <submittedName>
        <fullName evidence="3">Uncharacterized protein</fullName>
    </submittedName>
</protein>
<accession>A0A2N0HJJ7</accession>
<feature type="region of interest" description="Disordered" evidence="1">
    <location>
        <begin position="48"/>
        <end position="69"/>
    </location>
</feature>
<evidence type="ECO:0000313" key="4">
    <source>
        <dbReference type="Proteomes" id="UP000232587"/>
    </source>
</evidence>
<comment type="caution">
    <text evidence="3">The sequence shown here is derived from an EMBL/GenBank/DDBJ whole genome shotgun (WGS) entry which is preliminary data.</text>
</comment>
<reference evidence="3 4" key="1">
    <citation type="submission" date="2017-11" db="EMBL/GenBank/DDBJ databases">
        <title>Genomic Encyclopedia of Type Strains, Phase III (KMG-III): the genomes of soil and plant-associated and newly described type strains.</title>
        <authorList>
            <person name="Whitman W."/>
        </authorList>
    </citation>
    <scope>NUCLEOTIDE SEQUENCE [LARGE SCALE GENOMIC DNA]</scope>
    <source>
        <strain evidence="3 4">CGMCC 1.12274</strain>
    </source>
</reference>
<sequence>MHREGEEIHVSAQEAKSGLRGNHVLTILIVSVLLAAAAMTIAWVTGALTSTDGTPDPRATPSASATEAM</sequence>
<keyword evidence="2" id="KW-1133">Transmembrane helix</keyword>
<evidence type="ECO:0000256" key="2">
    <source>
        <dbReference type="SAM" id="Phobius"/>
    </source>
</evidence>
<dbReference type="EMBL" id="PHUF01000003">
    <property type="protein sequence ID" value="PKB19109.1"/>
    <property type="molecule type" value="Genomic_DNA"/>
</dbReference>
<name>A0A2N0HJJ7_9SPHN</name>
<evidence type="ECO:0000256" key="1">
    <source>
        <dbReference type="SAM" id="MobiDB-lite"/>
    </source>
</evidence>
<dbReference type="Proteomes" id="UP000232587">
    <property type="component" value="Unassembled WGS sequence"/>
</dbReference>
<dbReference type="AlphaFoldDB" id="A0A2N0HJJ7"/>
<evidence type="ECO:0000313" key="3">
    <source>
        <dbReference type="EMBL" id="PKB19109.1"/>
    </source>
</evidence>
<organism evidence="3 4">
    <name type="scientific">Novosphingobium kunmingense</name>
    <dbReference type="NCBI Taxonomy" id="1211806"/>
    <lineage>
        <taxon>Bacteria</taxon>
        <taxon>Pseudomonadati</taxon>
        <taxon>Pseudomonadota</taxon>
        <taxon>Alphaproteobacteria</taxon>
        <taxon>Sphingomonadales</taxon>
        <taxon>Sphingomonadaceae</taxon>
        <taxon>Novosphingobium</taxon>
    </lineage>
</organism>
<keyword evidence="2" id="KW-0812">Transmembrane</keyword>
<keyword evidence="2" id="KW-0472">Membrane</keyword>
<proteinExistence type="predicted"/>